<keyword evidence="3" id="KW-1185">Reference proteome</keyword>
<name>A0ABQ5NEJ0_9MICO</name>
<dbReference type="InterPro" id="IPR053714">
    <property type="entry name" value="Iso_Racemase_Enz_sf"/>
</dbReference>
<evidence type="ECO:0000313" key="3">
    <source>
        <dbReference type="Proteomes" id="UP001165068"/>
    </source>
</evidence>
<organism evidence="2 3">
    <name type="scientific">Microbacterium arabinogalactanolyticum</name>
    <dbReference type="NCBI Taxonomy" id="69365"/>
    <lineage>
        <taxon>Bacteria</taxon>
        <taxon>Bacillati</taxon>
        <taxon>Actinomycetota</taxon>
        <taxon>Actinomycetes</taxon>
        <taxon>Micrococcales</taxon>
        <taxon>Microbacteriaceae</taxon>
        <taxon>Microbacterium</taxon>
    </lineage>
</organism>
<accession>A0ABQ5NEJ0</accession>
<protein>
    <recommendedName>
        <fullName evidence="4">Hydrogenase expression protein HupH</fullName>
    </recommendedName>
</protein>
<evidence type="ECO:0000256" key="1">
    <source>
        <dbReference type="ARBA" id="ARBA00038414"/>
    </source>
</evidence>
<dbReference type="PANTHER" id="PTHR28047">
    <property type="entry name" value="PROTEIN DCG1"/>
    <property type="match status" value="1"/>
</dbReference>
<evidence type="ECO:0000313" key="2">
    <source>
        <dbReference type="EMBL" id="GLC84202.1"/>
    </source>
</evidence>
<dbReference type="InterPro" id="IPR001920">
    <property type="entry name" value="Asp/Glu_race"/>
</dbReference>
<dbReference type="PANTHER" id="PTHR28047:SF5">
    <property type="entry name" value="PROTEIN DCG1"/>
    <property type="match status" value="1"/>
</dbReference>
<dbReference type="Pfam" id="PF01177">
    <property type="entry name" value="Asp_Glu_race"/>
    <property type="match status" value="1"/>
</dbReference>
<comment type="caution">
    <text evidence="2">The sequence shown here is derived from an EMBL/GenBank/DDBJ whole genome shotgun (WGS) entry which is preliminary data.</text>
</comment>
<dbReference type="SUPFAM" id="SSF53681">
    <property type="entry name" value="Aspartate/glutamate racemase"/>
    <property type="match status" value="1"/>
</dbReference>
<reference evidence="2" key="1">
    <citation type="submission" date="2022-08" db="EMBL/GenBank/DDBJ databases">
        <title>Draft genome sequence of Microbacterium arabinogalactanolyticum JCM 9171.</title>
        <authorList>
            <person name="Fujita K."/>
            <person name="Ishiwata A."/>
            <person name="Fushinobu S."/>
        </authorList>
    </citation>
    <scope>NUCLEOTIDE SEQUENCE</scope>
    <source>
        <strain evidence="2">JCM 9171</strain>
    </source>
</reference>
<dbReference type="InterPro" id="IPR015942">
    <property type="entry name" value="Asp/Glu/hydantoin_racemase"/>
</dbReference>
<dbReference type="EMBL" id="BRZC01000003">
    <property type="protein sequence ID" value="GLC84202.1"/>
    <property type="molecule type" value="Genomic_DNA"/>
</dbReference>
<dbReference type="RefSeq" id="WP_285631653.1">
    <property type="nucleotide sequence ID" value="NZ_BAAAUK010000003.1"/>
</dbReference>
<gene>
    <name evidence="2" type="ORF">MIAR_07900</name>
</gene>
<dbReference type="InterPro" id="IPR052186">
    <property type="entry name" value="Hydantoin_racemase-like"/>
</dbReference>
<proteinExistence type="inferred from homology"/>
<sequence>MPSSRHPVVRITIIDPVVLDGQVLIDPAPEIPGAVIERRSLAFGTASVESRWDDAFAAPGIIDAAIRAEAAGADAVVVNCMEDPAVDAAREVVRIPVVGPAEAGMHLALCVADRFSILTTEAADIPIVREMVERHRLEHRCASIRAAGLPVLGIGADENDTLRRLTAAAHAAVEDGAAALVLGCTLFASLTDRLAAELPGIPVIDPLSAALHHALTLVRLGVSHSAVGYPAPDAKPISWPADDVHFGPAAAEGSALAAGGPHSEGSVR</sequence>
<evidence type="ECO:0008006" key="4">
    <source>
        <dbReference type="Google" id="ProtNLM"/>
    </source>
</evidence>
<comment type="similarity">
    <text evidence="1">Belongs to the HyuE racemase family.</text>
</comment>
<dbReference type="Proteomes" id="UP001165068">
    <property type="component" value="Unassembled WGS sequence"/>
</dbReference>
<dbReference type="Gene3D" id="3.40.50.12500">
    <property type="match status" value="1"/>
</dbReference>